<organism evidence="2 3">
    <name type="scientific">Candidula unifasciata</name>
    <dbReference type="NCBI Taxonomy" id="100452"/>
    <lineage>
        <taxon>Eukaryota</taxon>
        <taxon>Metazoa</taxon>
        <taxon>Spiralia</taxon>
        <taxon>Lophotrochozoa</taxon>
        <taxon>Mollusca</taxon>
        <taxon>Gastropoda</taxon>
        <taxon>Heterobranchia</taxon>
        <taxon>Euthyneura</taxon>
        <taxon>Panpulmonata</taxon>
        <taxon>Eupulmonata</taxon>
        <taxon>Stylommatophora</taxon>
        <taxon>Helicina</taxon>
        <taxon>Helicoidea</taxon>
        <taxon>Geomitridae</taxon>
        <taxon>Candidula</taxon>
    </lineage>
</organism>
<dbReference type="InterPro" id="IPR002181">
    <property type="entry name" value="Fibrinogen_a/b/g_C_dom"/>
</dbReference>
<dbReference type="InterPro" id="IPR036056">
    <property type="entry name" value="Fibrinogen-like_C"/>
</dbReference>
<sequence>MNFSSEQNHHELILQCQVHGIKSFNYTNPGKLVVSRDSTQTQAYVSVHQSQVGPQSNFSNAQVTGRISFDAGSKRYIRIVWTDLSEDLKGNYTCRVYSVNNELIASKHLTVRLRPIGPDFQAKPHVIQIGLTKRLDVSCALTDYKSLNMSKVGSLDIFKVQNGYECLFARVWTMAGKLFTSGLNELFVTGVIENDYAQCVASWMNPSEDVAGEYLCRVSAVGVKGDPVFFNSKVNVTWELPSEETLLKRFNEMIARQDELVEQEKEGDENLQEAVLILNTTDKRQCRNPTSCDDIYFTLNPGQHLVRVEPEDGLGPINVLCDVVGRREVYTVFQKRFNGKVDFYRNFHDYENGFGSVDSEFWLGLKNIRRLLIQNGDKNQLRVDMSVMGTDLNYTRIYPTFSIGPPEEYRLTVSGLYDRGFGMSSNSHKPFSTYDRGLTHVASRHNRGAGWWFPEDHGYVNLNGVWGVPGKPYSIFWWELRQDLNFILEKTEMKFRRNK</sequence>
<dbReference type="PROSITE" id="PS51406">
    <property type="entry name" value="FIBRINOGEN_C_2"/>
    <property type="match status" value="1"/>
</dbReference>
<evidence type="ECO:0000313" key="3">
    <source>
        <dbReference type="Proteomes" id="UP000678393"/>
    </source>
</evidence>
<dbReference type="Pfam" id="PF00147">
    <property type="entry name" value="Fibrinogen_C"/>
    <property type="match status" value="1"/>
</dbReference>
<protein>
    <recommendedName>
        <fullName evidence="1">Fibrinogen C-terminal domain-containing protein</fullName>
    </recommendedName>
</protein>
<dbReference type="Proteomes" id="UP000678393">
    <property type="component" value="Unassembled WGS sequence"/>
</dbReference>
<proteinExistence type="predicted"/>
<dbReference type="PANTHER" id="PTHR19143">
    <property type="entry name" value="FIBRINOGEN/TENASCIN/ANGIOPOEITIN"/>
    <property type="match status" value="1"/>
</dbReference>
<dbReference type="AlphaFoldDB" id="A0A8S3YP31"/>
<dbReference type="SUPFAM" id="SSF56496">
    <property type="entry name" value="Fibrinogen C-terminal domain-like"/>
    <property type="match status" value="1"/>
</dbReference>
<dbReference type="GO" id="GO:0005615">
    <property type="term" value="C:extracellular space"/>
    <property type="evidence" value="ECO:0007669"/>
    <property type="project" value="TreeGrafter"/>
</dbReference>
<dbReference type="EMBL" id="CAJHNH020000615">
    <property type="protein sequence ID" value="CAG5118839.1"/>
    <property type="molecule type" value="Genomic_DNA"/>
</dbReference>
<keyword evidence="3" id="KW-1185">Reference proteome</keyword>
<accession>A0A8S3YP31</accession>
<reference evidence="2" key="1">
    <citation type="submission" date="2021-04" db="EMBL/GenBank/DDBJ databases">
        <authorList>
            <consortium name="Molecular Ecology Group"/>
        </authorList>
    </citation>
    <scope>NUCLEOTIDE SEQUENCE</scope>
</reference>
<comment type="caution">
    <text evidence="2">The sequence shown here is derived from an EMBL/GenBank/DDBJ whole genome shotgun (WGS) entry which is preliminary data.</text>
</comment>
<dbReference type="InterPro" id="IPR014716">
    <property type="entry name" value="Fibrinogen_a/b/g_C_1"/>
</dbReference>
<name>A0A8S3YP31_9EUPU</name>
<evidence type="ECO:0000259" key="1">
    <source>
        <dbReference type="PROSITE" id="PS51406"/>
    </source>
</evidence>
<feature type="domain" description="Fibrinogen C-terminal" evidence="1">
    <location>
        <begin position="283"/>
        <end position="499"/>
    </location>
</feature>
<dbReference type="OrthoDB" id="6046013at2759"/>
<dbReference type="SMART" id="SM00186">
    <property type="entry name" value="FBG"/>
    <property type="match status" value="1"/>
</dbReference>
<gene>
    <name evidence="2" type="ORF">CUNI_LOCUS4397</name>
</gene>
<dbReference type="Gene3D" id="3.90.215.10">
    <property type="entry name" value="Gamma Fibrinogen, chain A, domain 1"/>
    <property type="match status" value="1"/>
</dbReference>
<evidence type="ECO:0000313" key="2">
    <source>
        <dbReference type="EMBL" id="CAG5118839.1"/>
    </source>
</evidence>
<dbReference type="InterPro" id="IPR050373">
    <property type="entry name" value="Fibrinogen_C-term_domain"/>
</dbReference>